<accession>A0A7C3Z097</accession>
<sequence length="268" mass="30374">MEEAGNQGLPLSPNADGNAARIAVSLESTFRFHCHPGLACFNRCCREAAIILSPYDILRLSRRLGLTSGEFLRRHARREKEAWSGLPLVLVKPERDGACPFLEQDGCRVYADRPAACRLFPLAQGSELAPEGVVDHYFLRRLDYCQGFAADREWTVEAWLADQGFPEFDRPRRPWLRLLVLQAQPDRMPPDDRILSQFYMMAYDLDGFRTFLFESAFLKVHHLSREEAEPLLADDLALLRFSAAYLEHLLFPEEAPPLAQALEGALAA</sequence>
<reference evidence="1" key="1">
    <citation type="journal article" date="2020" name="mSystems">
        <title>Genome- and Community-Level Interaction Insights into Carbon Utilization and Element Cycling Functions of Hydrothermarchaeota in Hydrothermal Sediment.</title>
        <authorList>
            <person name="Zhou Z."/>
            <person name="Liu Y."/>
            <person name="Xu W."/>
            <person name="Pan J."/>
            <person name="Luo Z.H."/>
            <person name="Li M."/>
        </authorList>
    </citation>
    <scope>NUCLEOTIDE SEQUENCE [LARGE SCALE GENOMIC DNA]</scope>
    <source>
        <strain evidence="1">SpSt-897</strain>
    </source>
</reference>
<dbReference type="Pfam" id="PF03692">
    <property type="entry name" value="CxxCxxCC"/>
    <property type="match status" value="1"/>
</dbReference>
<dbReference type="InterPro" id="IPR005358">
    <property type="entry name" value="Puta_zinc/iron-chelating_dom"/>
</dbReference>
<name>A0A7C3Z097_9BACT</name>
<dbReference type="PANTHER" id="PTHR35866">
    <property type="entry name" value="PUTATIVE-RELATED"/>
    <property type="match status" value="1"/>
</dbReference>
<proteinExistence type="predicted"/>
<organism evidence="1">
    <name type="scientific">Desulfobacca acetoxidans</name>
    <dbReference type="NCBI Taxonomy" id="60893"/>
    <lineage>
        <taxon>Bacteria</taxon>
        <taxon>Pseudomonadati</taxon>
        <taxon>Thermodesulfobacteriota</taxon>
        <taxon>Desulfobaccia</taxon>
        <taxon>Desulfobaccales</taxon>
        <taxon>Desulfobaccaceae</taxon>
        <taxon>Desulfobacca</taxon>
    </lineage>
</organism>
<comment type="caution">
    <text evidence="1">The sequence shown here is derived from an EMBL/GenBank/DDBJ whole genome shotgun (WGS) entry which is preliminary data.</text>
</comment>
<protein>
    <submittedName>
        <fullName evidence="1">YkgJ family cysteine cluster protein</fullName>
    </submittedName>
</protein>
<dbReference type="AlphaFoldDB" id="A0A7C3Z097"/>
<gene>
    <name evidence="1" type="ORF">ENW96_04035</name>
</gene>
<dbReference type="PANTHER" id="PTHR35866:SF1">
    <property type="entry name" value="YKGJ FAMILY CYSTEINE CLUSTER PROTEIN"/>
    <property type="match status" value="1"/>
</dbReference>
<dbReference type="EMBL" id="DTMF01000106">
    <property type="protein sequence ID" value="HGF33547.1"/>
    <property type="molecule type" value="Genomic_DNA"/>
</dbReference>
<evidence type="ECO:0000313" key="1">
    <source>
        <dbReference type="EMBL" id="HGF33547.1"/>
    </source>
</evidence>